<comment type="caution">
    <text evidence="1">The sequence shown here is derived from an EMBL/GenBank/DDBJ whole genome shotgun (WGS) entry which is preliminary data.</text>
</comment>
<sequence length="435" mass="49641">MIRIAVIGSERVVQRVIKKKNENTDFIPYIYKTPEEAPSLVNKIENDIQVLLFVGPIPYFLAEEEITKKGLPAIYIQTNEYNIALSLYYIHNILQKKTYSISIDISNQDYVFNVFQELQLNPETFFVREYADDYNTEQIYNYHYYLWKEKKVDFVLTSVEAIDVRLKQNGVNSLHMIKPDKNVQDAINQAVEMGKLRISKESQIAVGLISIENYNEIAAKSGDFVGQEISLKIHQLLIGFGKQIDASVLHLGKGQFVIYTTRGALAKVSNYYSELSISTEIKKLTGVTVCIGFGLGLSAKEAEQNAYIALHHAEKSNENKIYVVTDEKVVIGPLNNQNQQYSLRSMNQKILSISEKTAISVSNLSKISEFVKFRNFNSFSSNDLANYLELSKRSADRLLKKLLDNEIAEIIGEEQPYQKGRPRSIYKIDFHKIEG</sequence>
<reference evidence="1 2" key="1">
    <citation type="journal article" date="2016" name="Antonie Van Leeuwenhoek">
        <title>Bacillus depressus sp. nov., isolated from soil of a sunflower field.</title>
        <authorList>
            <person name="Wei X."/>
            <person name="Xin D."/>
            <person name="Xin Y."/>
            <person name="Zhang H."/>
            <person name="Wang T."/>
            <person name="Zhang J."/>
        </authorList>
    </citation>
    <scope>NUCLEOTIDE SEQUENCE [LARGE SCALE GENOMIC DNA]</scope>
    <source>
        <strain evidence="1 2">BZ1</strain>
    </source>
</reference>
<dbReference type="EMBL" id="WBOS01000001">
    <property type="protein sequence ID" value="KAB2338040.1"/>
    <property type="molecule type" value="Genomic_DNA"/>
</dbReference>
<dbReference type="OrthoDB" id="4986073at2"/>
<proteinExistence type="predicted"/>
<organism evidence="1 2">
    <name type="scientific">Cytobacillus depressus</name>
    <dbReference type="NCBI Taxonomy" id="1602942"/>
    <lineage>
        <taxon>Bacteria</taxon>
        <taxon>Bacillati</taxon>
        <taxon>Bacillota</taxon>
        <taxon>Bacilli</taxon>
        <taxon>Bacillales</taxon>
        <taxon>Bacillaceae</taxon>
        <taxon>Cytobacillus</taxon>
    </lineage>
</organism>
<gene>
    <name evidence="1" type="ORF">F7731_00200</name>
</gene>
<dbReference type="AlphaFoldDB" id="A0A6L3V8V7"/>
<evidence type="ECO:0000313" key="1">
    <source>
        <dbReference type="EMBL" id="KAB2338040.1"/>
    </source>
</evidence>
<protein>
    <submittedName>
        <fullName evidence="1">Transcriptional regulator</fullName>
    </submittedName>
</protein>
<keyword evidence="2" id="KW-1185">Reference proteome</keyword>
<name>A0A6L3V8V7_9BACI</name>
<dbReference type="InterPro" id="IPR043128">
    <property type="entry name" value="Rev_trsase/Diguanyl_cyclase"/>
</dbReference>
<accession>A0A6L3V8V7</accession>
<dbReference type="Proteomes" id="UP000481030">
    <property type="component" value="Unassembled WGS sequence"/>
</dbReference>
<dbReference type="RefSeq" id="WP_151532761.1">
    <property type="nucleotide sequence ID" value="NZ_WBOS01000001.1"/>
</dbReference>
<dbReference type="Gene3D" id="3.30.70.270">
    <property type="match status" value="1"/>
</dbReference>
<evidence type="ECO:0000313" key="2">
    <source>
        <dbReference type="Proteomes" id="UP000481030"/>
    </source>
</evidence>